<organism evidence="1 2">
    <name type="scientific">Camellia lanceoleosa</name>
    <dbReference type="NCBI Taxonomy" id="1840588"/>
    <lineage>
        <taxon>Eukaryota</taxon>
        <taxon>Viridiplantae</taxon>
        <taxon>Streptophyta</taxon>
        <taxon>Embryophyta</taxon>
        <taxon>Tracheophyta</taxon>
        <taxon>Spermatophyta</taxon>
        <taxon>Magnoliopsida</taxon>
        <taxon>eudicotyledons</taxon>
        <taxon>Gunneridae</taxon>
        <taxon>Pentapetalae</taxon>
        <taxon>asterids</taxon>
        <taxon>Ericales</taxon>
        <taxon>Theaceae</taxon>
        <taxon>Camellia</taxon>
    </lineage>
</organism>
<dbReference type="EMBL" id="CM045759">
    <property type="protein sequence ID" value="KAI8018967.1"/>
    <property type="molecule type" value="Genomic_DNA"/>
</dbReference>
<evidence type="ECO:0000313" key="2">
    <source>
        <dbReference type="Proteomes" id="UP001060215"/>
    </source>
</evidence>
<sequence>MAAQPFLVLHIISDQALILSGVIFSSFSPISLRFQLLFPFHILFFFSFLFLFFFSFLHSNSSVLDSRETFDHQQFLVPLGFSSIYQHNCCC</sequence>
<proteinExistence type="predicted"/>
<name>A0ACC0I0Z2_9ERIC</name>
<comment type="caution">
    <text evidence="1">The sequence shown here is derived from an EMBL/GenBank/DDBJ whole genome shotgun (WGS) entry which is preliminary data.</text>
</comment>
<protein>
    <submittedName>
        <fullName evidence="1">Uncharacterized protein</fullName>
    </submittedName>
</protein>
<dbReference type="Proteomes" id="UP001060215">
    <property type="component" value="Chromosome 2"/>
</dbReference>
<reference evidence="1 2" key="1">
    <citation type="journal article" date="2022" name="Plant J.">
        <title>Chromosome-level genome of Camellia lanceoleosa provides a valuable resource for understanding genome evolution and self-incompatibility.</title>
        <authorList>
            <person name="Gong W."/>
            <person name="Xiao S."/>
            <person name="Wang L."/>
            <person name="Liao Z."/>
            <person name="Chang Y."/>
            <person name="Mo W."/>
            <person name="Hu G."/>
            <person name="Li W."/>
            <person name="Zhao G."/>
            <person name="Zhu H."/>
            <person name="Hu X."/>
            <person name="Ji K."/>
            <person name="Xiang X."/>
            <person name="Song Q."/>
            <person name="Yuan D."/>
            <person name="Jin S."/>
            <person name="Zhang L."/>
        </authorList>
    </citation>
    <scope>NUCLEOTIDE SEQUENCE [LARGE SCALE GENOMIC DNA]</scope>
    <source>
        <strain evidence="1">SQ_2022a</strain>
    </source>
</reference>
<evidence type="ECO:0000313" key="1">
    <source>
        <dbReference type="EMBL" id="KAI8018967.1"/>
    </source>
</evidence>
<keyword evidence="2" id="KW-1185">Reference proteome</keyword>
<accession>A0ACC0I0Z2</accession>
<gene>
    <name evidence="1" type="ORF">LOK49_LG04G03409</name>
</gene>